<evidence type="ECO:0000313" key="3">
    <source>
        <dbReference type="Proteomes" id="UP000006906"/>
    </source>
</evidence>
<dbReference type="Gramene" id="PNW76293">
    <property type="protein sequence ID" value="PNW76293"/>
    <property type="gene ID" value="CHLRE_12g540350v5"/>
</dbReference>
<dbReference type="PaxDb" id="3055-EDP02994"/>
<dbReference type="GeneID" id="5719484"/>
<dbReference type="STRING" id="3055.A0A2K3D6Y2"/>
<proteinExistence type="predicted"/>
<dbReference type="GO" id="GO:0030015">
    <property type="term" value="C:CCR4-NOT core complex"/>
    <property type="evidence" value="ECO:0000318"/>
    <property type="project" value="GO_Central"/>
</dbReference>
<dbReference type="InterPro" id="IPR007216">
    <property type="entry name" value="CNOT9"/>
</dbReference>
<reference evidence="2 3" key="1">
    <citation type="journal article" date="2007" name="Science">
        <title>The Chlamydomonas genome reveals the evolution of key animal and plant functions.</title>
        <authorList>
            <person name="Merchant S.S."/>
            <person name="Prochnik S.E."/>
            <person name="Vallon O."/>
            <person name="Harris E.H."/>
            <person name="Karpowicz S.J."/>
            <person name="Witman G.B."/>
            <person name="Terry A."/>
            <person name="Salamov A."/>
            <person name="Fritz-Laylin L.K."/>
            <person name="Marechal-Drouard L."/>
            <person name="Marshall W.F."/>
            <person name="Qu L.H."/>
            <person name="Nelson D.R."/>
            <person name="Sanderfoot A.A."/>
            <person name="Spalding M.H."/>
            <person name="Kapitonov V.V."/>
            <person name="Ren Q."/>
            <person name="Ferris P."/>
            <person name="Lindquist E."/>
            <person name="Shapiro H."/>
            <person name="Lucas S.M."/>
            <person name="Grimwood J."/>
            <person name="Schmutz J."/>
            <person name="Cardol P."/>
            <person name="Cerutti H."/>
            <person name="Chanfreau G."/>
            <person name="Chen C.L."/>
            <person name="Cognat V."/>
            <person name="Croft M.T."/>
            <person name="Dent R."/>
            <person name="Dutcher S."/>
            <person name="Fernandez E."/>
            <person name="Fukuzawa H."/>
            <person name="Gonzalez-Ballester D."/>
            <person name="Gonzalez-Halphen D."/>
            <person name="Hallmann A."/>
            <person name="Hanikenne M."/>
            <person name="Hippler M."/>
            <person name="Inwood W."/>
            <person name="Jabbari K."/>
            <person name="Kalanon M."/>
            <person name="Kuras R."/>
            <person name="Lefebvre P.A."/>
            <person name="Lemaire S.D."/>
            <person name="Lobanov A.V."/>
            <person name="Lohr M."/>
            <person name="Manuell A."/>
            <person name="Meier I."/>
            <person name="Mets L."/>
            <person name="Mittag M."/>
            <person name="Mittelmeier T."/>
            <person name="Moroney J.V."/>
            <person name="Moseley J."/>
            <person name="Napoli C."/>
            <person name="Nedelcu A.M."/>
            <person name="Niyogi K."/>
            <person name="Novoselov S.V."/>
            <person name="Paulsen I.T."/>
            <person name="Pazour G."/>
            <person name="Purton S."/>
            <person name="Ral J.P."/>
            <person name="Riano-Pachon D.M."/>
            <person name="Riekhof W."/>
            <person name="Rymarquis L."/>
            <person name="Schroda M."/>
            <person name="Stern D."/>
            <person name="Umen J."/>
            <person name="Willows R."/>
            <person name="Wilson N."/>
            <person name="Zimmer S.L."/>
            <person name="Allmer J."/>
            <person name="Balk J."/>
            <person name="Bisova K."/>
            <person name="Chen C.J."/>
            <person name="Elias M."/>
            <person name="Gendler K."/>
            <person name="Hauser C."/>
            <person name="Lamb M.R."/>
            <person name="Ledford H."/>
            <person name="Long J.C."/>
            <person name="Minagawa J."/>
            <person name="Page M.D."/>
            <person name="Pan J."/>
            <person name="Pootakham W."/>
            <person name="Roje S."/>
            <person name="Rose A."/>
            <person name="Stahlberg E."/>
            <person name="Terauchi A.M."/>
            <person name="Yang P."/>
            <person name="Ball S."/>
            <person name="Bowler C."/>
            <person name="Dieckmann C.L."/>
            <person name="Gladyshev V.N."/>
            <person name="Green P."/>
            <person name="Jorgensen R."/>
            <person name="Mayfield S."/>
            <person name="Mueller-Roeber B."/>
            <person name="Rajamani S."/>
            <person name="Sayre R.T."/>
            <person name="Brokstein P."/>
            <person name="Dubchak I."/>
            <person name="Goodstein D."/>
            <person name="Hornick L."/>
            <person name="Huang Y.W."/>
            <person name="Jhaveri J."/>
            <person name="Luo Y."/>
            <person name="Martinez D."/>
            <person name="Ngau W.C."/>
            <person name="Otillar B."/>
            <person name="Poliakov A."/>
            <person name="Porter A."/>
            <person name="Szajkowski L."/>
            <person name="Werner G."/>
            <person name="Zhou K."/>
            <person name="Grigoriev I.V."/>
            <person name="Rokhsar D.S."/>
            <person name="Grossman A.R."/>
        </authorList>
    </citation>
    <scope>NUCLEOTIDE SEQUENCE [LARGE SCALE GENOMIC DNA]</scope>
    <source>
        <strain evidence="3">CC-503</strain>
    </source>
</reference>
<dbReference type="GO" id="GO:0000932">
    <property type="term" value="C:P-body"/>
    <property type="evidence" value="ECO:0000318"/>
    <property type="project" value="GO_Central"/>
</dbReference>
<evidence type="ECO:0000256" key="1">
    <source>
        <dbReference type="SAM" id="MobiDB-lite"/>
    </source>
</evidence>
<dbReference type="Pfam" id="PF04078">
    <property type="entry name" value="Rcd1"/>
    <property type="match status" value="2"/>
</dbReference>
<dbReference type="RefSeq" id="XP_042919219.1">
    <property type="nucleotide sequence ID" value="XM_043068740.1"/>
</dbReference>
<feature type="compositionally biased region" description="Low complexity" evidence="1">
    <location>
        <begin position="266"/>
        <end position="281"/>
    </location>
</feature>
<sequence>MDETQVVEHLVLWLIQPQTRDQALLELSKRRETFPDLACYLWHSFGAIAVLLQEIAATYPMLSPPAVAAHVSNRVCNALALLQCVASHSATRIPFLQANLPVFLYPFLAIESKARPLEYLRLTSLGVIGALVKADETPVISFLLGTEIVPLCLKVMEIGTELSKTVATFIMQKILLDDVGLNYVCATPERFFAVTGLLGALVAGGKGGVCAGAGGANGSNHSLGALSVAPQQPQHQYRPQLSDHQHLEQYNYQHQHQHQHQEQPHHQQQLQQLQHQQQEPYSNGHMANGGQRQLAPHANASGGDGGGGGGGGQPSQRLLKHIIRCYLRLSDNPRARSALRSCLPEALVNPAAAAATAGLIGADNPSRKWLAQLLMNVGFSDSAAALGAPDVVQPSPVMGA</sequence>
<dbReference type="KEGG" id="cre:CHLRE_12g540350v5"/>
<evidence type="ECO:0000313" key="2">
    <source>
        <dbReference type="EMBL" id="PNW76293.1"/>
    </source>
</evidence>
<dbReference type="AlphaFoldDB" id="A0A2K3D6Y2"/>
<dbReference type="Proteomes" id="UP000006906">
    <property type="component" value="Chromosome 12"/>
</dbReference>
<gene>
    <name evidence="2" type="ORF">CHLRE_12g540350v5</name>
</gene>
<accession>A0A2K3D6Y2</accession>
<evidence type="ECO:0008006" key="4">
    <source>
        <dbReference type="Google" id="ProtNLM"/>
    </source>
</evidence>
<dbReference type="Gene3D" id="1.25.10.10">
    <property type="entry name" value="Leucine-rich Repeat Variant"/>
    <property type="match status" value="1"/>
</dbReference>
<dbReference type="GO" id="GO:0006402">
    <property type="term" value="P:mRNA catabolic process"/>
    <property type="evidence" value="ECO:0007669"/>
    <property type="project" value="InterPro"/>
</dbReference>
<feature type="region of interest" description="Disordered" evidence="1">
    <location>
        <begin position="252"/>
        <end position="315"/>
    </location>
</feature>
<dbReference type="InterPro" id="IPR011989">
    <property type="entry name" value="ARM-like"/>
</dbReference>
<dbReference type="InParanoid" id="A0A2K3D6Y2"/>
<dbReference type="OrthoDB" id="1183224at2759"/>
<organism evidence="2 3">
    <name type="scientific">Chlamydomonas reinhardtii</name>
    <name type="common">Chlamydomonas smithii</name>
    <dbReference type="NCBI Taxonomy" id="3055"/>
    <lineage>
        <taxon>Eukaryota</taxon>
        <taxon>Viridiplantae</taxon>
        <taxon>Chlorophyta</taxon>
        <taxon>core chlorophytes</taxon>
        <taxon>Chlorophyceae</taxon>
        <taxon>CS clade</taxon>
        <taxon>Chlamydomonadales</taxon>
        <taxon>Chlamydomonadaceae</taxon>
        <taxon>Chlamydomonas</taxon>
    </lineage>
</organism>
<feature type="compositionally biased region" description="Gly residues" evidence="1">
    <location>
        <begin position="302"/>
        <end position="313"/>
    </location>
</feature>
<dbReference type="PANTHER" id="PTHR12262">
    <property type="entry name" value="CCR4-NOT TRANSCRIPTION COMPLEX SUBUNIT 9"/>
    <property type="match status" value="1"/>
</dbReference>
<dbReference type="GO" id="GO:0017148">
    <property type="term" value="P:negative regulation of translation"/>
    <property type="evidence" value="ECO:0000318"/>
    <property type="project" value="GO_Central"/>
</dbReference>
<protein>
    <recommendedName>
        <fullName evidence="4">Cell differentiation protein rcd1</fullName>
    </recommendedName>
</protein>
<name>A0A2K3D6Y2_CHLRE</name>
<keyword evidence="3" id="KW-1185">Reference proteome</keyword>
<dbReference type="EMBL" id="CM008973">
    <property type="protein sequence ID" value="PNW76293.1"/>
    <property type="molecule type" value="Genomic_DNA"/>
</dbReference>